<dbReference type="AlphaFoldDB" id="A0A511Z4L9"/>
<dbReference type="OrthoDB" id="2566057at2"/>
<feature type="chain" id="PRO_5022219639" description="Gram-positive cocci surface proteins LPxTG domain-containing protein" evidence="2">
    <location>
        <begin position="28"/>
        <end position="219"/>
    </location>
</feature>
<feature type="transmembrane region" description="Helical" evidence="1">
    <location>
        <begin position="189"/>
        <end position="209"/>
    </location>
</feature>
<name>A0A511Z4L9_9BACL</name>
<keyword evidence="4" id="KW-1185">Reference proteome</keyword>
<sequence>MIKLLRFSLLLVLISGIGFYHASSVFADGENNAENNEIDISLSPIDTLFDVNNMKPGDWAPRTITVTNSGSEDFAYDMQMQNNGDAKLFNELLMEVKIGDTELYQGKLAAFKSLPARQLTVGSEESLDITIRFPEHLGNDFQGLEASFALTFTAEGKGATAVNAMVNGMIDSGGSASGGFKLPGTSTNIFNIMLIGSGLVTGGIGLLIVMHYRRMKFAQ</sequence>
<keyword evidence="2" id="KW-0732">Signal</keyword>
<feature type="signal peptide" evidence="2">
    <location>
        <begin position="1"/>
        <end position="27"/>
    </location>
</feature>
<dbReference type="RefSeq" id="WP_147055380.1">
    <property type="nucleotide sequence ID" value="NZ_BJYL01000008.1"/>
</dbReference>
<evidence type="ECO:0000313" key="4">
    <source>
        <dbReference type="Proteomes" id="UP000321901"/>
    </source>
</evidence>
<dbReference type="EMBL" id="BJYL01000008">
    <property type="protein sequence ID" value="GEN82381.1"/>
    <property type="molecule type" value="Genomic_DNA"/>
</dbReference>
<gene>
    <name evidence="3" type="ORF">SLU01_06930</name>
</gene>
<evidence type="ECO:0000256" key="1">
    <source>
        <dbReference type="SAM" id="Phobius"/>
    </source>
</evidence>
<reference evidence="3 4" key="1">
    <citation type="submission" date="2019-07" db="EMBL/GenBank/DDBJ databases">
        <title>Whole genome shotgun sequence of Sporosarcina luteola NBRC 105378.</title>
        <authorList>
            <person name="Hosoyama A."/>
            <person name="Uohara A."/>
            <person name="Ohji S."/>
            <person name="Ichikawa N."/>
        </authorList>
    </citation>
    <scope>NUCLEOTIDE SEQUENCE [LARGE SCALE GENOMIC DNA]</scope>
    <source>
        <strain evidence="3 4">NBRC 105378</strain>
    </source>
</reference>
<accession>A0A511Z4L9</accession>
<dbReference type="Pfam" id="PF12389">
    <property type="entry name" value="Peptidase_M73"/>
    <property type="match status" value="1"/>
</dbReference>
<protein>
    <recommendedName>
        <fullName evidence="5">Gram-positive cocci surface proteins LPxTG domain-containing protein</fullName>
    </recommendedName>
</protein>
<evidence type="ECO:0008006" key="5">
    <source>
        <dbReference type="Google" id="ProtNLM"/>
    </source>
</evidence>
<keyword evidence="1" id="KW-0472">Membrane</keyword>
<organism evidence="3 4">
    <name type="scientific">Sporosarcina luteola</name>
    <dbReference type="NCBI Taxonomy" id="582850"/>
    <lineage>
        <taxon>Bacteria</taxon>
        <taxon>Bacillati</taxon>
        <taxon>Bacillota</taxon>
        <taxon>Bacilli</taxon>
        <taxon>Bacillales</taxon>
        <taxon>Caryophanaceae</taxon>
        <taxon>Sporosarcina</taxon>
    </lineage>
</organism>
<comment type="caution">
    <text evidence="3">The sequence shown here is derived from an EMBL/GenBank/DDBJ whole genome shotgun (WGS) entry which is preliminary data.</text>
</comment>
<keyword evidence="1" id="KW-1133">Transmembrane helix</keyword>
<evidence type="ECO:0000256" key="2">
    <source>
        <dbReference type="SAM" id="SignalP"/>
    </source>
</evidence>
<dbReference type="Proteomes" id="UP000321901">
    <property type="component" value="Unassembled WGS sequence"/>
</dbReference>
<proteinExistence type="predicted"/>
<dbReference type="InterPro" id="IPR022121">
    <property type="entry name" value="Peptidase_M73_camelysin"/>
</dbReference>
<evidence type="ECO:0000313" key="3">
    <source>
        <dbReference type="EMBL" id="GEN82381.1"/>
    </source>
</evidence>
<keyword evidence="1" id="KW-0812">Transmembrane</keyword>